<name>A0AAW0DDE8_9AGAR</name>
<keyword evidence="1" id="KW-0472">Membrane</keyword>
<accession>A0AAW0DDE8</accession>
<feature type="transmembrane region" description="Helical" evidence="1">
    <location>
        <begin position="52"/>
        <end position="73"/>
    </location>
</feature>
<organism evidence="2 3">
    <name type="scientific">Paramarasmius palmivorus</name>
    <dbReference type="NCBI Taxonomy" id="297713"/>
    <lineage>
        <taxon>Eukaryota</taxon>
        <taxon>Fungi</taxon>
        <taxon>Dikarya</taxon>
        <taxon>Basidiomycota</taxon>
        <taxon>Agaricomycotina</taxon>
        <taxon>Agaricomycetes</taxon>
        <taxon>Agaricomycetidae</taxon>
        <taxon>Agaricales</taxon>
        <taxon>Marasmiineae</taxon>
        <taxon>Marasmiaceae</taxon>
        <taxon>Paramarasmius</taxon>
    </lineage>
</organism>
<dbReference type="AlphaFoldDB" id="A0AAW0DDE8"/>
<keyword evidence="1" id="KW-0812">Transmembrane</keyword>
<comment type="caution">
    <text evidence="2">The sequence shown here is derived from an EMBL/GenBank/DDBJ whole genome shotgun (WGS) entry which is preliminary data.</text>
</comment>
<evidence type="ECO:0000313" key="2">
    <source>
        <dbReference type="EMBL" id="KAK7049367.1"/>
    </source>
</evidence>
<sequence>MPSCVSQISPIDKVGARIGGTYAFMAPATFAGTPITGIFIRNQTVENFQDLILFSGIVALFGTALLFVSRLILDRKILSIV</sequence>
<evidence type="ECO:0000313" key="3">
    <source>
        <dbReference type="Proteomes" id="UP001383192"/>
    </source>
</evidence>
<keyword evidence="1" id="KW-1133">Transmembrane helix</keyword>
<protein>
    <submittedName>
        <fullName evidence="2">Uncharacterized protein</fullName>
    </submittedName>
</protein>
<dbReference type="EMBL" id="JAYKXP010000017">
    <property type="protein sequence ID" value="KAK7049367.1"/>
    <property type="molecule type" value="Genomic_DNA"/>
</dbReference>
<proteinExistence type="predicted"/>
<dbReference type="InterPro" id="IPR036259">
    <property type="entry name" value="MFS_trans_sf"/>
</dbReference>
<gene>
    <name evidence="2" type="ORF">VNI00_005968</name>
</gene>
<dbReference type="SUPFAM" id="SSF103473">
    <property type="entry name" value="MFS general substrate transporter"/>
    <property type="match status" value="1"/>
</dbReference>
<reference evidence="2 3" key="1">
    <citation type="submission" date="2024-01" db="EMBL/GenBank/DDBJ databases">
        <title>A draft genome for a cacao thread blight-causing isolate of Paramarasmius palmivorus.</title>
        <authorList>
            <person name="Baruah I.K."/>
            <person name="Bukari Y."/>
            <person name="Amoako-Attah I."/>
            <person name="Meinhardt L.W."/>
            <person name="Bailey B.A."/>
            <person name="Cohen S.P."/>
        </authorList>
    </citation>
    <scope>NUCLEOTIDE SEQUENCE [LARGE SCALE GENOMIC DNA]</scope>
    <source>
        <strain evidence="2 3">GH-12</strain>
    </source>
</reference>
<keyword evidence="3" id="KW-1185">Reference proteome</keyword>
<dbReference type="Proteomes" id="UP001383192">
    <property type="component" value="Unassembled WGS sequence"/>
</dbReference>
<evidence type="ECO:0000256" key="1">
    <source>
        <dbReference type="SAM" id="Phobius"/>
    </source>
</evidence>
<feature type="transmembrane region" description="Helical" evidence="1">
    <location>
        <begin position="21"/>
        <end position="40"/>
    </location>
</feature>